<keyword evidence="3 6" id="KW-0694">RNA-binding</keyword>
<dbReference type="EMBL" id="JANUCP010000003">
    <property type="protein sequence ID" value="MCS3919655.1"/>
    <property type="molecule type" value="Genomic_DNA"/>
</dbReference>
<dbReference type="CDD" id="cd00619">
    <property type="entry name" value="Terminator_NusB"/>
    <property type="match status" value="1"/>
</dbReference>
<accession>A0ABT2ENX4</accession>
<evidence type="ECO:0000256" key="2">
    <source>
        <dbReference type="ARBA" id="ARBA00022814"/>
    </source>
</evidence>
<comment type="similarity">
    <text evidence="1 6">Belongs to the NusB family.</text>
</comment>
<dbReference type="SUPFAM" id="SSF48013">
    <property type="entry name" value="NusB-like"/>
    <property type="match status" value="1"/>
</dbReference>
<keyword evidence="5 6" id="KW-0804">Transcription</keyword>
<name>A0ABT2ENX4_9BACT</name>
<evidence type="ECO:0000256" key="6">
    <source>
        <dbReference type="HAMAP-Rule" id="MF_00073"/>
    </source>
</evidence>
<comment type="caution">
    <text evidence="8">The sequence shown here is derived from an EMBL/GenBank/DDBJ whole genome shotgun (WGS) entry which is preliminary data.</text>
</comment>
<feature type="domain" description="NusB/RsmB/TIM44" evidence="7">
    <location>
        <begin position="5"/>
        <end position="132"/>
    </location>
</feature>
<sequence>MIKRRKARELALQILFQADVGNLPIEEAIETTLADAVDLDKEICDYAVQLARSIWQRKPDLDSQIQSVTPHWTVERMAAVDRNLIRMALYEMLYVPDVPYRVAINEAVELAKEYGSTESRRFVNGVLGALVRKLNLDKTQRKRG</sequence>
<evidence type="ECO:0000256" key="4">
    <source>
        <dbReference type="ARBA" id="ARBA00023015"/>
    </source>
</evidence>
<evidence type="ECO:0000313" key="9">
    <source>
        <dbReference type="Proteomes" id="UP001204798"/>
    </source>
</evidence>
<reference evidence="8 9" key="1">
    <citation type="submission" date="2022-08" db="EMBL/GenBank/DDBJ databases">
        <title>Bacterial and archaeal communities from various locations to study Microbial Dark Matter (Phase II).</title>
        <authorList>
            <person name="Stepanauskas R."/>
        </authorList>
    </citation>
    <scope>NUCLEOTIDE SEQUENCE [LARGE SCALE GENOMIC DNA]</scope>
    <source>
        <strain evidence="8 9">PD1</strain>
    </source>
</reference>
<dbReference type="Gene3D" id="1.10.940.10">
    <property type="entry name" value="NusB-like"/>
    <property type="match status" value="1"/>
</dbReference>
<evidence type="ECO:0000256" key="5">
    <source>
        <dbReference type="ARBA" id="ARBA00023163"/>
    </source>
</evidence>
<comment type="function">
    <text evidence="6">Involved in transcription antitermination. Required for transcription of ribosomal RNA (rRNA) genes. Binds specifically to the boxA antiterminator sequence of the ribosomal RNA (rrn) operons.</text>
</comment>
<dbReference type="HAMAP" id="MF_00073">
    <property type="entry name" value="NusB"/>
    <property type="match status" value="1"/>
</dbReference>
<dbReference type="Pfam" id="PF01029">
    <property type="entry name" value="NusB"/>
    <property type="match status" value="1"/>
</dbReference>
<evidence type="ECO:0000256" key="3">
    <source>
        <dbReference type="ARBA" id="ARBA00022884"/>
    </source>
</evidence>
<keyword evidence="9" id="KW-1185">Reference proteome</keyword>
<proteinExistence type="inferred from homology"/>
<evidence type="ECO:0000313" key="8">
    <source>
        <dbReference type="EMBL" id="MCS3919655.1"/>
    </source>
</evidence>
<keyword evidence="4 6" id="KW-0805">Transcription regulation</keyword>
<dbReference type="NCBIfam" id="TIGR01951">
    <property type="entry name" value="nusB"/>
    <property type="match status" value="1"/>
</dbReference>
<dbReference type="InterPro" id="IPR035926">
    <property type="entry name" value="NusB-like_sf"/>
</dbReference>
<dbReference type="PANTHER" id="PTHR11078">
    <property type="entry name" value="N UTILIZATION SUBSTANCE PROTEIN B-RELATED"/>
    <property type="match status" value="1"/>
</dbReference>
<dbReference type="InterPro" id="IPR011605">
    <property type="entry name" value="NusB_fam"/>
</dbReference>
<protein>
    <recommendedName>
        <fullName evidence="6">Transcription antitermination protein NusB</fullName>
    </recommendedName>
    <alternativeName>
        <fullName evidence="6">Antitermination factor NusB</fullName>
    </alternativeName>
</protein>
<dbReference type="RefSeq" id="WP_259096306.1">
    <property type="nucleotide sequence ID" value="NZ_JANUCP010000003.1"/>
</dbReference>
<gene>
    <name evidence="6" type="primary">nusB</name>
    <name evidence="8" type="ORF">M2350_002068</name>
</gene>
<keyword evidence="2 6" id="KW-0889">Transcription antitermination</keyword>
<dbReference type="InterPro" id="IPR006027">
    <property type="entry name" value="NusB_RsmB_TIM44"/>
</dbReference>
<dbReference type="PANTHER" id="PTHR11078:SF3">
    <property type="entry name" value="ANTITERMINATION NUSB DOMAIN-CONTAINING PROTEIN"/>
    <property type="match status" value="1"/>
</dbReference>
<dbReference type="Proteomes" id="UP001204798">
    <property type="component" value="Unassembled WGS sequence"/>
</dbReference>
<evidence type="ECO:0000259" key="7">
    <source>
        <dbReference type="Pfam" id="PF01029"/>
    </source>
</evidence>
<evidence type="ECO:0000256" key="1">
    <source>
        <dbReference type="ARBA" id="ARBA00005952"/>
    </source>
</evidence>
<organism evidence="8 9">
    <name type="scientific">Candidatus Fervidibacter sacchari</name>
    <dbReference type="NCBI Taxonomy" id="1448929"/>
    <lineage>
        <taxon>Bacteria</taxon>
        <taxon>Candidatus Fervidibacterota</taxon>
        <taxon>Candidatus Fervidibacter</taxon>
    </lineage>
</organism>